<accession>A0AAD9W0A1</accession>
<proteinExistence type="predicted"/>
<dbReference type="AlphaFoldDB" id="A0AAD9W0A1"/>
<keyword evidence="3" id="KW-1185">Reference proteome</keyword>
<keyword evidence="1" id="KW-0812">Transmembrane</keyword>
<keyword evidence="1" id="KW-0472">Membrane</keyword>
<comment type="caution">
    <text evidence="2">The sequence shown here is derived from an EMBL/GenBank/DDBJ whole genome shotgun (WGS) entry which is preliminary data.</text>
</comment>
<organism evidence="2 3">
    <name type="scientific">Phomopsis amygdali</name>
    <name type="common">Fusicoccum amygdali</name>
    <dbReference type="NCBI Taxonomy" id="1214568"/>
    <lineage>
        <taxon>Eukaryota</taxon>
        <taxon>Fungi</taxon>
        <taxon>Dikarya</taxon>
        <taxon>Ascomycota</taxon>
        <taxon>Pezizomycotina</taxon>
        <taxon>Sordariomycetes</taxon>
        <taxon>Sordariomycetidae</taxon>
        <taxon>Diaporthales</taxon>
        <taxon>Diaporthaceae</taxon>
        <taxon>Diaporthe</taxon>
    </lineage>
</organism>
<name>A0AAD9W0A1_PHOAM</name>
<sequence>MAEAIAAAEGSATTDWVTFDGTGVPSKFMFHAIFFPIIMAVFLVVPGIICYFSLTFGHRGRISQYSPPNARYGESPWFPKPVL</sequence>
<dbReference type="Proteomes" id="UP001265746">
    <property type="component" value="Unassembled WGS sequence"/>
</dbReference>
<dbReference type="EMBL" id="JAUJFL010000005">
    <property type="protein sequence ID" value="KAK2602705.1"/>
    <property type="molecule type" value="Genomic_DNA"/>
</dbReference>
<protein>
    <submittedName>
        <fullName evidence="2">Uncharacterized protein</fullName>
    </submittedName>
</protein>
<reference evidence="2" key="1">
    <citation type="submission" date="2023-06" db="EMBL/GenBank/DDBJ databases">
        <authorList>
            <person name="Noh H."/>
        </authorList>
    </citation>
    <scope>NUCLEOTIDE SEQUENCE</scope>
    <source>
        <strain evidence="2">DUCC20226</strain>
    </source>
</reference>
<gene>
    <name evidence="2" type="ORF">N8I77_009214</name>
</gene>
<keyword evidence="1" id="KW-1133">Transmembrane helix</keyword>
<evidence type="ECO:0000313" key="3">
    <source>
        <dbReference type="Proteomes" id="UP001265746"/>
    </source>
</evidence>
<evidence type="ECO:0000256" key="1">
    <source>
        <dbReference type="SAM" id="Phobius"/>
    </source>
</evidence>
<evidence type="ECO:0000313" key="2">
    <source>
        <dbReference type="EMBL" id="KAK2602705.1"/>
    </source>
</evidence>
<feature type="transmembrane region" description="Helical" evidence="1">
    <location>
        <begin position="28"/>
        <end position="54"/>
    </location>
</feature>